<evidence type="ECO:0000313" key="1">
    <source>
        <dbReference type="EnsemblMetazoa" id="G15537.2:cds"/>
    </source>
</evidence>
<accession>A0A8W8IV69</accession>
<dbReference type="AlphaFoldDB" id="A0A8W8IV69"/>
<proteinExistence type="predicted"/>
<dbReference type="Gene3D" id="2.170.300.10">
    <property type="entry name" value="Tie2 ligand-binding domain superfamily"/>
    <property type="match status" value="1"/>
</dbReference>
<protein>
    <submittedName>
        <fullName evidence="1">Uncharacterized protein</fullName>
    </submittedName>
</protein>
<sequence>MSINLVNCVGNCTKSDGKTGCCNNYHRSNGICVKCPKGTYGENCSEICPVNLYGELCLKRCDCKPNEDCNRVHGCLPSIIIKEFAGLMGKRNVVEIIIT</sequence>
<dbReference type="EnsemblMetazoa" id="G15537.2">
    <property type="protein sequence ID" value="G15537.2:cds"/>
    <property type="gene ID" value="G15537"/>
</dbReference>
<dbReference type="Proteomes" id="UP000005408">
    <property type="component" value="Unassembled WGS sequence"/>
</dbReference>
<organism evidence="1 2">
    <name type="scientific">Magallana gigas</name>
    <name type="common">Pacific oyster</name>
    <name type="synonym">Crassostrea gigas</name>
    <dbReference type="NCBI Taxonomy" id="29159"/>
    <lineage>
        <taxon>Eukaryota</taxon>
        <taxon>Metazoa</taxon>
        <taxon>Spiralia</taxon>
        <taxon>Lophotrochozoa</taxon>
        <taxon>Mollusca</taxon>
        <taxon>Bivalvia</taxon>
        <taxon>Autobranchia</taxon>
        <taxon>Pteriomorphia</taxon>
        <taxon>Ostreida</taxon>
        <taxon>Ostreoidea</taxon>
        <taxon>Ostreidae</taxon>
        <taxon>Magallana</taxon>
    </lineage>
</organism>
<reference evidence="1" key="1">
    <citation type="submission" date="2022-08" db="UniProtKB">
        <authorList>
            <consortium name="EnsemblMetazoa"/>
        </authorList>
    </citation>
    <scope>IDENTIFICATION</scope>
    <source>
        <strain evidence="1">05x7-T-G4-1.051#20</strain>
    </source>
</reference>
<evidence type="ECO:0000313" key="2">
    <source>
        <dbReference type="Proteomes" id="UP000005408"/>
    </source>
</evidence>
<keyword evidence="2" id="KW-1185">Reference proteome</keyword>
<name>A0A8W8IV69_MAGGI</name>